<dbReference type="InterPro" id="IPR046341">
    <property type="entry name" value="SET_dom_sf"/>
</dbReference>
<dbReference type="PROSITE" id="PS50280">
    <property type="entry name" value="SET"/>
    <property type="match status" value="1"/>
</dbReference>
<dbReference type="EMBL" id="CAXAMN010020258">
    <property type="protein sequence ID" value="CAK9055913.1"/>
    <property type="molecule type" value="Genomic_DNA"/>
</dbReference>
<dbReference type="PANTHER" id="PTHR47332">
    <property type="entry name" value="SET DOMAIN-CONTAINING PROTEIN 5"/>
    <property type="match status" value="1"/>
</dbReference>
<organism evidence="7 8">
    <name type="scientific">Durusdinium trenchii</name>
    <dbReference type="NCBI Taxonomy" id="1381693"/>
    <lineage>
        <taxon>Eukaryota</taxon>
        <taxon>Sar</taxon>
        <taxon>Alveolata</taxon>
        <taxon>Dinophyceae</taxon>
        <taxon>Suessiales</taxon>
        <taxon>Symbiodiniaceae</taxon>
        <taxon>Durusdinium</taxon>
    </lineage>
</organism>
<sequence>MQLGFSADFTRCTMSPSCAVCEKAGDKMKLCGQCKDRCYCSPECQRLDWKTHKTWCQKNAGKIDQRVNQTLKVVGKGIDPAELFAEHPCCKYVAVIDGKGAGVIASDFIPAGEIIVRDQHILCITGDELGLSDIWSESNKPPAKFDRQHELIKEKFERLSESDQAKVLSLEDMQTNNKLTRAIVDRLFKEGAIKSSWEKLYTLTSVPSAHVSEVQDAGYKSPEGVFKTNSLPVGDSNSVGLFPLISRFNHSCCPNASYRWNHDVQSQVVQAMRDIQAGEEICVTYFHANFMTSDTRQKRTMMGWGFKCQCEACECPGLQEVRELVRSMDDGNMTDDDMTALIGAEKMALIEKSIATNERRQRLAALNTRLNTASSLRMVKQIVEEMEGLYCKEKILPHLLVESQIALDLIQAHVGFGGPEVAKWCQALYDKERLLEGETHPKTRKVKQWLSRTPSVMEVVNYANGNW</sequence>
<proteinExistence type="predicted"/>
<evidence type="ECO:0000259" key="6">
    <source>
        <dbReference type="PROSITE" id="PS50865"/>
    </source>
</evidence>
<evidence type="ECO:0000256" key="1">
    <source>
        <dbReference type="ARBA" id="ARBA00022723"/>
    </source>
</evidence>
<keyword evidence="2 4" id="KW-0863">Zinc-finger</keyword>
<evidence type="ECO:0000256" key="2">
    <source>
        <dbReference type="ARBA" id="ARBA00022771"/>
    </source>
</evidence>
<dbReference type="Pfam" id="PF01753">
    <property type="entry name" value="zf-MYND"/>
    <property type="match status" value="1"/>
</dbReference>
<dbReference type="InterPro" id="IPR001214">
    <property type="entry name" value="SET_dom"/>
</dbReference>
<feature type="domain" description="MYND-type" evidence="6">
    <location>
        <begin position="18"/>
        <end position="56"/>
    </location>
</feature>
<feature type="domain" description="SET" evidence="5">
    <location>
        <begin position="88"/>
        <end position="286"/>
    </location>
</feature>
<dbReference type="CDD" id="cd20071">
    <property type="entry name" value="SET_SMYD"/>
    <property type="match status" value="1"/>
</dbReference>
<keyword evidence="1" id="KW-0479">Metal-binding</keyword>
<comment type="caution">
    <text evidence="7">The sequence shown here is derived from an EMBL/GenBank/DDBJ whole genome shotgun (WGS) entry which is preliminary data.</text>
</comment>
<keyword evidence="8" id="KW-1185">Reference proteome</keyword>
<reference evidence="7 8" key="1">
    <citation type="submission" date="2024-02" db="EMBL/GenBank/DDBJ databases">
        <authorList>
            <person name="Chen Y."/>
            <person name="Shah S."/>
            <person name="Dougan E. K."/>
            <person name="Thang M."/>
            <person name="Chan C."/>
        </authorList>
    </citation>
    <scope>NUCLEOTIDE SEQUENCE [LARGE SCALE GENOMIC DNA]</scope>
</reference>
<dbReference type="PANTHER" id="PTHR47332:SF4">
    <property type="entry name" value="SET DOMAIN-CONTAINING PROTEIN 5"/>
    <property type="match status" value="1"/>
</dbReference>
<name>A0ABP0MXH9_9DINO</name>
<evidence type="ECO:0008006" key="9">
    <source>
        <dbReference type="Google" id="ProtNLM"/>
    </source>
</evidence>
<evidence type="ECO:0000313" key="8">
    <source>
        <dbReference type="Proteomes" id="UP001642484"/>
    </source>
</evidence>
<dbReference type="Proteomes" id="UP001642484">
    <property type="component" value="Unassembled WGS sequence"/>
</dbReference>
<dbReference type="SMART" id="SM00317">
    <property type="entry name" value="SET"/>
    <property type="match status" value="1"/>
</dbReference>
<protein>
    <recommendedName>
        <fullName evidence="9">MYND-type zinc finger protein samB</fullName>
    </recommendedName>
</protein>
<dbReference type="PROSITE" id="PS50865">
    <property type="entry name" value="ZF_MYND_2"/>
    <property type="match status" value="1"/>
</dbReference>
<evidence type="ECO:0000313" key="7">
    <source>
        <dbReference type="EMBL" id="CAK9055913.1"/>
    </source>
</evidence>
<dbReference type="SUPFAM" id="SSF82199">
    <property type="entry name" value="SET domain"/>
    <property type="match status" value="1"/>
</dbReference>
<dbReference type="Gene3D" id="2.170.270.10">
    <property type="entry name" value="SET domain"/>
    <property type="match status" value="1"/>
</dbReference>
<dbReference type="PROSITE" id="PS01360">
    <property type="entry name" value="ZF_MYND_1"/>
    <property type="match status" value="1"/>
</dbReference>
<dbReference type="InterPro" id="IPR002893">
    <property type="entry name" value="Znf_MYND"/>
</dbReference>
<dbReference type="InterPro" id="IPR053185">
    <property type="entry name" value="SET_domain_protein"/>
</dbReference>
<keyword evidence="3" id="KW-0862">Zinc</keyword>
<dbReference type="Gene3D" id="6.10.140.2220">
    <property type="match status" value="1"/>
</dbReference>
<evidence type="ECO:0000256" key="4">
    <source>
        <dbReference type="PROSITE-ProRule" id="PRU00134"/>
    </source>
</evidence>
<evidence type="ECO:0000259" key="5">
    <source>
        <dbReference type="PROSITE" id="PS50280"/>
    </source>
</evidence>
<accession>A0ABP0MXH9</accession>
<gene>
    <name evidence="7" type="ORF">CCMP2556_LOCUS27769</name>
</gene>
<evidence type="ECO:0000256" key="3">
    <source>
        <dbReference type="ARBA" id="ARBA00022833"/>
    </source>
</evidence>
<dbReference type="SUPFAM" id="SSF144232">
    <property type="entry name" value="HIT/MYND zinc finger-like"/>
    <property type="match status" value="1"/>
</dbReference>
<dbReference type="Pfam" id="PF00856">
    <property type="entry name" value="SET"/>
    <property type="match status" value="1"/>
</dbReference>